<proteinExistence type="predicted"/>
<feature type="non-terminal residue" evidence="1">
    <location>
        <position position="1"/>
    </location>
</feature>
<protein>
    <submittedName>
        <fullName evidence="1">Uncharacterized protein</fullName>
    </submittedName>
</protein>
<gene>
    <name evidence="1" type="primary">Nfu_g_1_013764</name>
</gene>
<dbReference type="AlphaFoldDB" id="A0A1A8LPY2"/>
<feature type="non-terminal residue" evidence="1">
    <location>
        <position position="63"/>
    </location>
</feature>
<reference evidence="1" key="1">
    <citation type="submission" date="2016-05" db="EMBL/GenBank/DDBJ databases">
        <authorList>
            <person name="Lavstsen T."/>
            <person name="Jespersen J.S."/>
        </authorList>
    </citation>
    <scope>NUCLEOTIDE SEQUENCE</scope>
    <source>
        <tissue evidence="1">Brain</tissue>
    </source>
</reference>
<evidence type="ECO:0000313" key="1">
    <source>
        <dbReference type="EMBL" id="SBR45979.1"/>
    </source>
</evidence>
<organism evidence="1">
    <name type="scientific">Nothobranchius pienaari</name>
    <dbReference type="NCBI Taxonomy" id="704102"/>
    <lineage>
        <taxon>Eukaryota</taxon>
        <taxon>Metazoa</taxon>
        <taxon>Chordata</taxon>
        <taxon>Craniata</taxon>
        <taxon>Vertebrata</taxon>
        <taxon>Euteleostomi</taxon>
        <taxon>Actinopterygii</taxon>
        <taxon>Neopterygii</taxon>
        <taxon>Teleostei</taxon>
        <taxon>Neoteleostei</taxon>
        <taxon>Acanthomorphata</taxon>
        <taxon>Ovalentaria</taxon>
        <taxon>Atherinomorphae</taxon>
        <taxon>Cyprinodontiformes</taxon>
        <taxon>Nothobranchiidae</taxon>
        <taxon>Nothobranchius</taxon>
    </lineage>
</organism>
<reference evidence="1" key="2">
    <citation type="submission" date="2016-06" db="EMBL/GenBank/DDBJ databases">
        <title>The genome of a short-lived fish provides insights into sex chromosome evolution and the genetic control of aging.</title>
        <authorList>
            <person name="Reichwald K."/>
            <person name="Felder M."/>
            <person name="Petzold A."/>
            <person name="Koch P."/>
            <person name="Groth M."/>
            <person name="Platzer M."/>
        </authorList>
    </citation>
    <scope>NUCLEOTIDE SEQUENCE</scope>
    <source>
        <tissue evidence="1">Brain</tissue>
    </source>
</reference>
<dbReference type="EMBL" id="HAEF01008113">
    <property type="protein sequence ID" value="SBR45979.1"/>
    <property type="molecule type" value="Transcribed_RNA"/>
</dbReference>
<name>A0A1A8LPY2_9TELE</name>
<sequence>WLPSVDLDFLFPPIQKVVSSINESNSSWEIRLSCKLQNNKTFKQPESRKEVSSFCFLSATIYC</sequence>
<accession>A0A1A8LPY2</accession>